<accession>A4BJB3</accession>
<dbReference type="RefSeq" id="WP_008047342.1">
    <property type="nucleotide sequence ID" value="NZ_CH724154.1"/>
</dbReference>
<reference evidence="2 3" key="1">
    <citation type="submission" date="2006-02" db="EMBL/GenBank/DDBJ databases">
        <authorList>
            <person name="Pinhassi J."/>
            <person name="Pedros-Alio C."/>
            <person name="Ferriera S."/>
            <person name="Johnson J."/>
            <person name="Kravitz S."/>
            <person name="Halpern A."/>
            <person name="Remington K."/>
            <person name="Beeson K."/>
            <person name="Tran B."/>
            <person name="Rogers Y.-H."/>
            <person name="Friedman R."/>
            <person name="Venter J.C."/>
        </authorList>
    </citation>
    <scope>NUCLEOTIDE SEQUENCE [LARGE SCALE GENOMIC DNA]</scope>
    <source>
        <strain evidence="2 3">MED297</strain>
    </source>
</reference>
<keyword evidence="3" id="KW-1185">Reference proteome</keyword>
<dbReference type="STRING" id="314283.MED297_03190"/>
<dbReference type="AlphaFoldDB" id="A4BJB3"/>
<dbReference type="Gene3D" id="3.30.700.10">
    <property type="entry name" value="Glycoprotein, Type 4 Pilin"/>
    <property type="match status" value="1"/>
</dbReference>
<dbReference type="OrthoDB" id="6198957at2"/>
<keyword evidence="1" id="KW-0472">Membrane</keyword>
<evidence type="ECO:0000256" key="1">
    <source>
        <dbReference type="SAM" id="Phobius"/>
    </source>
</evidence>
<evidence type="ECO:0000313" key="2">
    <source>
        <dbReference type="EMBL" id="EAR07771.1"/>
    </source>
</evidence>
<evidence type="ECO:0008006" key="4">
    <source>
        <dbReference type="Google" id="ProtNLM"/>
    </source>
</evidence>
<comment type="caution">
    <text evidence="2">The sequence shown here is derived from an EMBL/GenBank/DDBJ whole genome shotgun (WGS) entry which is preliminary data.</text>
</comment>
<dbReference type="InterPro" id="IPR012902">
    <property type="entry name" value="N_methyl_site"/>
</dbReference>
<dbReference type="NCBIfam" id="TIGR02532">
    <property type="entry name" value="IV_pilin_GFxxxE"/>
    <property type="match status" value="1"/>
</dbReference>
<dbReference type="Pfam" id="PF07963">
    <property type="entry name" value="N_methyl"/>
    <property type="match status" value="1"/>
</dbReference>
<dbReference type="PROSITE" id="PS00409">
    <property type="entry name" value="PROKAR_NTER_METHYL"/>
    <property type="match status" value="1"/>
</dbReference>
<dbReference type="HOGENOM" id="CLU_110706_1_0_6"/>
<organism evidence="2 3">
    <name type="scientific">Reinekea blandensis MED297</name>
    <dbReference type="NCBI Taxonomy" id="314283"/>
    <lineage>
        <taxon>Bacteria</taxon>
        <taxon>Pseudomonadati</taxon>
        <taxon>Pseudomonadota</taxon>
        <taxon>Gammaproteobacteria</taxon>
        <taxon>Oceanospirillales</taxon>
        <taxon>Saccharospirillaceae</taxon>
        <taxon>Reinekea</taxon>
    </lineage>
</organism>
<protein>
    <recommendedName>
        <fullName evidence="4">Prepilin-type N-terminal cleavage/methylation domain-containing protein</fullName>
    </recommendedName>
</protein>
<gene>
    <name evidence="2" type="ORF">MED297_03190</name>
</gene>
<dbReference type="Proteomes" id="UP000005953">
    <property type="component" value="Unassembled WGS sequence"/>
</dbReference>
<proteinExistence type="predicted"/>
<name>A4BJB3_9GAMM</name>
<sequence>MIASRARSYRAKHYGVFPAARSPQPAAKHQSGVTLVELIIAIVIISIASIALLQGLGLQTQRNVDPMIQSQANALARQYLEEALSRSFFDPTADPRVDPSITQAQATAAVRDISSRTANPTNRLAFNNVYEYNGFSQPIQAPNGTGIPELSGYSVSISVDLSGGLTLGSVSNPADTNNCPASIMLVTVTVSDPRGQLTVLNGYRTSYFDTSSRYTGC</sequence>
<keyword evidence="1" id="KW-0812">Transmembrane</keyword>
<dbReference type="EMBL" id="AAOE01000032">
    <property type="protein sequence ID" value="EAR07771.1"/>
    <property type="molecule type" value="Genomic_DNA"/>
</dbReference>
<evidence type="ECO:0000313" key="3">
    <source>
        <dbReference type="Proteomes" id="UP000005953"/>
    </source>
</evidence>
<feature type="transmembrane region" description="Helical" evidence="1">
    <location>
        <begin position="38"/>
        <end position="58"/>
    </location>
</feature>
<keyword evidence="1" id="KW-1133">Transmembrane helix</keyword>